<sequence>HNPELVILNGNFVSERLTTLQRSLIAMTSRNQLFKRARLTLSPWIASVGALIKAKDLDHSLIYRCMPGKLIGDRCGTLHSYLVKVLRLPPTGVDTNPGGTSGPEHNPRQTVGHHWRLHLLHSNCSRESLRWKHQAERCSKTGDQADSYVMTAVIRRCNKKSYIDCRSTDLKGDCSHNLHH</sequence>
<protein>
    <submittedName>
        <fullName evidence="1">Uncharacterized protein</fullName>
    </submittedName>
</protein>
<proteinExistence type="predicted"/>
<accession>W1PZD0</accession>
<feature type="non-terminal residue" evidence="1">
    <location>
        <position position="1"/>
    </location>
</feature>
<keyword evidence="2" id="KW-1185">Reference proteome</keyword>
<dbReference type="AlphaFoldDB" id="W1PZD0"/>
<gene>
    <name evidence="1" type="ORF">AMTR_s00050p00221690</name>
</gene>
<dbReference type="HOGENOM" id="CLU_1500055_0_0_1"/>
<reference evidence="2" key="1">
    <citation type="journal article" date="2013" name="Science">
        <title>The Amborella genome and the evolution of flowering plants.</title>
        <authorList>
            <consortium name="Amborella Genome Project"/>
        </authorList>
    </citation>
    <scope>NUCLEOTIDE SEQUENCE [LARGE SCALE GENOMIC DNA]</scope>
</reference>
<dbReference type="Proteomes" id="UP000017836">
    <property type="component" value="Unassembled WGS sequence"/>
</dbReference>
<dbReference type="EMBL" id="KI392596">
    <property type="protein sequence ID" value="ERN12940.1"/>
    <property type="molecule type" value="Genomic_DNA"/>
</dbReference>
<name>W1PZD0_AMBTC</name>
<evidence type="ECO:0000313" key="2">
    <source>
        <dbReference type="Proteomes" id="UP000017836"/>
    </source>
</evidence>
<organism evidence="1 2">
    <name type="scientific">Amborella trichopoda</name>
    <dbReference type="NCBI Taxonomy" id="13333"/>
    <lineage>
        <taxon>Eukaryota</taxon>
        <taxon>Viridiplantae</taxon>
        <taxon>Streptophyta</taxon>
        <taxon>Embryophyta</taxon>
        <taxon>Tracheophyta</taxon>
        <taxon>Spermatophyta</taxon>
        <taxon>Magnoliopsida</taxon>
        <taxon>Amborellales</taxon>
        <taxon>Amborellaceae</taxon>
        <taxon>Amborella</taxon>
    </lineage>
</organism>
<evidence type="ECO:0000313" key="1">
    <source>
        <dbReference type="EMBL" id="ERN12940.1"/>
    </source>
</evidence>